<protein>
    <submittedName>
        <fullName evidence="2">Uncharacterized protein</fullName>
    </submittedName>
</protein>
<feature type="compositionally biased region" description="Polar residues" evidence="1">
    <location>
        <begin position="172"/>
        <end position="261"/>
    </location>
</feature>
<organism evidence="2 3">
    <name type="scientific">Microcoleus anatoxicus PTRS2</name>
    <dbReference type="NCBI Taxonomy" id="2705321"/>
    <lineage>
        <taxon>Bacteria</taxon>
        <taxon>Bacillati</taxon>
        <taxon>Cyanobacteriota</taxon>
        <taxon>Cyanophyceae</taxon>
        <taxon>Oscillatoriophycideae</taxon>
        <taxon>Oscillatoriales</taxon>
        <taxon>Microcoleaceae</taxon>
        <taxon>Microcoleus</taxon>
        <taxon>Microcoleus anatoxicus</taxon>
    </lineage>
</organism>
<proteinExistence type="predicted"/>
<feature type="compositionally biased region" description="Polar residues" evidence="1">
    <location>
        <begin position="268"/>
        <end position="289"/>
    </location>
</feature>
<feature type="region of interest" description="Disordered" evidence="1">
    <location>
        <begin position="99"/>
        <end position="126"/>
    </location>
</feature>
<feature type="non-terminal residue" evidence="2">
    <location>
        <position position="315"/>
    </location>
</feature>
<dbReference type="EMBL" id="JBBLXS010000734">
    <property type="protein sequence ID" value="MEK0188731.1"/>
    <property type="molecule type" value="Genomic_DNA"/>
</dbReference>
<reference evidence="2 3" key="1">
    <citation type="journal article" date="2020" name="Harmful Algae">
        <title>Molecular and morphological characterization of a novel dihydroanatoxin-a producing Microcoleus species (cyanobacteria) from the Russian River, California, USA.</title>
        <authorList>
            <person name="Conklin K.Y."/>
            <person name="Stancheva R."/>
            <person name="Otten T.G."/>
            <person name="Fadness R."/>
            <person name="Boyer G.L."/>
            <person name="Read B."/>
            <person name="Zhang X."/>
            <person name="Sheath R.G."/>
        </authorList>
    </citation>
    <scope>NUCLEOTIDE SEQUENCE [LARGE SCALE GENOMIC DNA]</scope>
    <source>
        <strain evidence="2 3">PTRS2</strain>
    </source>
</reference>
<evidence type="ECO:0000313" key="2">
    <source>
        <dbReference type="EMBL" id="MEK0188731.1"/>
    </source>
</evidence>
<accession>A0ABU8YX39</accession>
<feature type="compositionally biased region" description="Basic and acidic residues" evidence="1">
    <location>
        <begin position="154"/>
        <end position="171"/>
    </location>
</feature>
<name>A0ABU8YX39_9CYAN</name>
<evidence type="ECO:0000313" key="3">
    <source>
        <dbReference type="Proteomes" id="UP001384579"/>
    </source>
</evidence>
<feature type="compositionally biased region" description="Polar residues" evidence="1">
    <location>
        <begin position="116"/>
        <end position="126"/>
    </location>
</feature>
<comment type="caution">
    <text evidence="2">The sequence shown here is derived from an EMBL/GenBank/DDBJ whole genome shotgun (WGS) entry which is preliminary data.</text>
</comment>
<keyword evidence="3" id="KW-1185">Reference proteome</keyword>
<feature type="region of interest" description="Disordered" evidence="1">
    <location>
        <begin position="154"/>
        <end position="315"/>
    </location>
</feature>
<dbReference type="Proteomes" id="UP001384579">
    <property type="component" value="Unassembled WGS sequence"/>
</dbReference>
<sequence>MLRIEASTPQPTANTSIISDITEDLQVGNYTSNHSSPSAPKNLLTTNEISSTSSIELLPRNSSILDKSPEIPPQKADIDAFILNKNLTQTINSIAEKPQTSTTKTDRITGDKAQPATHNNIPFDSGIFQGNQTGKISFAYLSELRTSEKDKELIAEATPKTETKLAQKKADTTSTTNPVKTQLENSPATETKNSTVSEIPNSSTTPADPKTENSPATETKNSTVSEIPNSATTPVETKLENSPATETQNSTVSEIPNSATTPADPKTENSPATETQNPKVSEISNSATTPADPKLEKSPVVEAKNPAISEIRNSA</sequence>
<evidence type="ECO:0000256" key="1">
    <source>
        <dbReference type="SAM" id="MobiDB-lite"/>
    </source>
</evidence>
<gene>
    <name evidence="2" type="ORF">WMG39_28365</name>
</gene>
<dbReference type="RefSeq" id="WP_340542219.1">
    <property type="nucleotide sequence ID" value="NZ_JBBLXS010000734.1"/>
</dbReference>